<evidence type="ECO:0000313" key="2">
    <source>
        <dbReference type="Proteomes" id="UP000615796"/>
    </source>
</evidence>
<dbReference type="Proteomes" id="UP000615796">
    <property type="component" value="Unassembled WGS sequence"/>
</dbReference>
<dbReference type="EMBL" id="JACRUP010000005">
    <property type="protein sequence ID" value="MBC5851163.1"/>
    <property type="molecule type" value="Genomic_DNA"/>
</dbReference>
<comment type="caution">
    <text evidence="1">The sequence shown here is derived from an EMBL/GenBank/DDBJ whole genome shotgun (WGS) entry which is preliminary data.</text>
</comment>
<evidence type="ECO:0000313" key="1">
    <source>
        <dbReference type="EMBL" id="MBC5851163.1"/>
    </source>
</evidence>
<dbReference type="AlphaFoldDB" id="A0A9X0UMN2"/>
<dbReference type="RefSeq" id="WP_054389351.1">
    <property type="nucleotide sequence ID" value="NZ_JACRUP010000005.1"/>
</dbReference>
<organism evidence="1 2">
    <name type="scientific">Vibrio metschnikovii</name>
    <dbReference type="NCBI Taxonomy" id="28172"/>
    <lineage>
        <taxon>Bacteria</taxon>
        <taxon>Pseudomonadati</taxon>
        <taxon>Pseudomonadota</taxon>
        <taxon>Gammaproteobacteria</taxon>
        <taxon>Vibrionales</taxon>
        <taxon>Vibrionaceae</taxon>
        <taxon>Vibrio</taxon>
    </lineage>
</organism>
<keyword evidence="2" id="KW-1185">Reference proteome</keyword>
<accession>A0A9X0UMN2</accession>
<protein>
    <recommendedName>
        <fullName evidence="3">Antitoxin SocA-like Panacea domain-containing protein</fullName>
    </recommendedName>
</protein>
<sequence>MNEIKRIIDEFGNNQSISLRKLELILYLYDWYSCLKNGVKRTDIEWEYEHGSIKSNLKDVLLRSCLGAQFTIRIYSELSKLGTVSYVELGTSENTAEFDNVLYYLSQKLKHALFNDIVHLVESSYPLNSPTIYKKLNLPLLASEFRETIKPA</sequence>
<gene>
    <name evidence="1" type="ORF">H8Q88_09300</name>
</gene>
<reference evidence="1" key="1">
    <citation type="submission" date="2020-08" db="EMBL/GenBank/DDBJ databases">
        <title>Genome Sequencing and Pan-Genome Analysis of Migratory bird Vibrio Strains, Inner Mongolia.</title>
        <authorList>
            <person name="Zheng L."/>
        </authorList>
    </citation>
    <scope>NUCLEOTIDE SEQUENCE</scope>
    <source>
        <strain evidence="1">M13F</strain>
    </source>
</reference>
<name>A0A9X0UMN2_VIBME</name>
<proteinExistence type="predicted"/>
<evidence type="ECO:0008006" key="3">
    <source>
        <dbReference type="Google" id="ProtNLM"/>
    </source>
</evidence>